<evidence type="ECO:0000313" key="2">
    <source>
        <dbReference type="EMBL" id="GEZ53779.1"/>
    </source>
</evidence>
<gene>
    <name evidence="2" type="ORF">Tci_525752</name>
</gene>
<feature type="transmembrane region" description="Helical" evidence="1">
    <location>
        <begin position="43"/>
        <end position="61"/>
    </location>
</feature>
<organism evidence="2">
    <name type="scientific">Tanacetum cinerariifolium</name>
    <name type="common">Dalmatian daisy</name>
    <name type="synonym">Chrysanthemum cinerariifolium</name>
    <dbReference type="NCBI Taxonomy" id="118510"/>
    <lineage>
        <taxon>Eukaryota</taxon>
        <taxon>Viridiplantae</taxon>
        <taxon>Streptophyta</taxon>
        <taxon>Embryophyta</taxon>
        <taxon>Tracheophyta</taxon>
        <taxon>Spermatophyta</taxon>
        <taxon>Magnoliopsida</taxon>
        <taxon>eudicotyledons</taxon>
        <taxon>Gunneridae</taxon>
        <taxon>Pentapetalae</taxon>
        <taxon>asterids</taxon>
        <taxon>campanulids</taxon>
        <taxon>Asterales</taxon>
        <taxon>Asteraceae</taxon>
        <taxon>Asteroideae</taxon>
        <taxon>Anthemideae</taxon>
        <taxon>Anthemidinae</taxon>
        <taxon>Tanacetum</taxon>
    </lineage>
</organism>
<keyword evidence="1" id="KW-0812">Transmembrane</keyword>
<reference evidence="2" key="1">
    <citation type="journal article" date="2019" name="Sci. Rep.">
        <title>Draft genome of Tanacetum cinerariifolium, the natural source of mosquito coil.</title>
        <authorList>
            <person name="Yamashiro T."/>
            <person name="Shiraishi A."/>
            <person name="Satake H."/>
            <person name="Nakayama K."/>
        </authorList>
    </citation>
    <scope>NUCLEOTIDE SEQUENCE</scope>
</reference>
<feature type="non-terminal residue" evidence="2">
    <location>
        <position position="1"/>
    </location>
</feature>
<keyword evidence="1" id="KW-0472">Membrane</keyword>
<accession>A0A699IGR4</accession>
<dbReference type="EMBL" id="BKCJ010291105">
    <property type="protein sequence ID" value="GEZ53779.1"/>
    <property type="molecule type" value="Genomic_DNA"/>
</dbReference>
<protein>
    <recommendedName>
        <fullName evidence="3">Transmembrane protein</fullName>
    </recommendedName>
</protein>
<keyword evidence="1" id="KW-1133">Transmembrane helix</keyword>
<feature type="transmembrane region" description="Helical" evidence="1">
    <location>
        <begin position="227"/>
        <end position="250"/>
    </location>
</feature>
<feature type="transmembrane region" description="Helical" evidence="1">
    <location>
        <begin position="256"/>
        <end position="289"/>
    </location>
</feature>
<dbReference type="AlphaFoldDB" id="A0A699IGR4"/>
<comment type="caution">
    <text evidence="2">The sequence shown here is derived from an EMBL/GenBank/DDBJ whole genome shotgun (WGS) entry which is preliminary data.</text>
</comment>
<name>A0A699IGR4_TANCI</name>
<evidence type="ECO:0008006" key="3">
    <source>
        <dbReference type="Google" id="ProtNLM"/>
    </source>
</evidence>
<feature type="transmembrane region" description="Helical" evidence="1">
    <location>
        <begin position="98"/>
        <end position="122"/>
    </location>
</feature>
<proteinExistence type="predicted"/>
<feature type="transmembrane region" description="Helical" evidence="1">
    <location>
        <begin position="200"/>
        <end position="220"/>
    </location>
</feature>
<feature type="transmembrane region" description="Helical" evidence="1">
    <location>
        <begin position="67"/>
        <end position="91"/>
    </location>
</feature>
<evidence type="ECO:0000256" key="1">
    <source>
        <dbReference type="SAM" id="Phobius"/>
    </source>
</evidence>
<sequence length="346" mass="37523">IASRSWSFASTVPGQMTYLVASLTLDSAKSCVMQGVSCTQRRVSMVPFIFSIYFVLSWGGSISLDSFLPSIMLFVVIVFTVVIIAVILIFFVVAIVGVVIVVAIIGVVIVVMIIGVVVVVVVTKLSLSLSQISFIGMTRDLSYRHFFRLETWKIASHSWSFAFAVPGQMTHLATIRQLIVDSVAAALEVQASTMIASRGWSFAFTVPVYFVLSWGGSISLDSFLPSILLFVVIVFTVVIIAVILIFFVVAIVGVVIVVAIIGVVIVVMIIGVVVVVVVGDVDVLLGAILSTIQRKFLEFKTSKDRYEDNGMSDLIRGLVTKLEKRCSHGMIHNELSNSAKIDSSEG</sequence>